<feature type="compositionally biased region" description="Low complexity" evidence="4">
    <location>
        <begin position="253"/>
        <end position="273"/>
    </location>
</feature>
<evidence type="ECO:0000256" key="3">
    <source>
        <dbReference type="ARBA" id="ARBA00022991"/>
    </source>
</evidence>
<feature type="region of interest" description="Disordered" evidence="4">
    <location>
        <begin position="296"/>
        <end position="347"/>
    </location>
</feature>
<feature type="compositionally biased region" description="Basic and acidic residues" evidence="4">
    <location>
        <begin position="1239"/>
        <end position="1249"/>
    </location>
</feature>
<feature type="compositionally biased region" description="Pro residues" evidence="4">
    <location>
        <begin position="619"/>
        <end position="640"/>
    </location>
</feature>
<dbReference type="AlphaFoldDB" id="A0A066VW47"/>
<evidence type="ECO:0000256" key="1">
    <source>
        <dbReference type="ARBA" id="ARBA00022630"/>
    </source>
</evidence>
<dbReference type="STRING" id="1037660.A0A066VW47"/>
<dbReference type="InterPro" id="IPR013767">
    <property type="entry name" value="PAS_fold"/>
</dbReference>
<feature type="domain" description="PAS" evidence="5">
    <location>
        <begin position="883"/>
        <end position="946"/>
    </location>
</feature>
<sequence>MTARNENQGDEKYDATVMAASVESLSERRRCLVPPFATAATGPRGGRDEPSSSFDIGQFLRTPEGSELCAVSTNSSARSSSSGGATSRIGTANGADPDQANSASAVGARSCGSSNGRQQQALHAALLPTPGPVGVFTRDVSALLANSCSSDNSADDPRGGGSGGASMSMMNMGMDMDMDIEMDIRMLVDIAMGTDTGGGDVGSMHAFDMGNMSGLPMDAMGMPLGVGIDIGTSTGLGMGMGMRMDIEMNRNPSQTDSTFSTGGGTSSSSSSLGPTRAAFGTFSPFVDDFSIQAHAQGASAGSGGGGTGNGSGNGSGRGIGPPASDAAMAPTSSATSPSPSGSMTSTSANVDAEQFAPPAAAETGSGSVHDAMAAVARANKQGAHQQQPHKAPYQQQLEREQQRLFEPDDGQQQRRQQRMYNSDESYRRAALQRHQHLLSNLVGATAQQAGTMSLSMLTPMQLHMPVPVQMEMPIPRQIQLHPLSTADGQQQQTQAHEQCNVLRTRKRVTSSSGSSMRNRGSADVASSTSGHASSSAAGAASSAGTGASGSTNAGGGGFGAARMSLQQRRRRTKAQQQAQRKQQERDREEAEAAAAAAAVQAQARAQAQAHAQTHAAGLPSPPTPKLPIPSAEPPLHAPPLPDRSQVNWKLALLKVMFRPDAQLHLGPVDHTCSFTISDCAQRDDPIVYCSESFLELTGYSSAEILQRNCRFLQSPDGKVDKGAPRMFTDQGAVAHLKRHIERRKESQASFLNYRKGGNAFINLVTIVPIDLYDCGSITHLVGFQVDLAKQPGAVMRHMENSSYVVDYTKVIDHEAHRTVEGASISPEERRRKVTDAKVIAAILKEDVGVEAMDVTDGGDTDAPEMKKKAADSAADDDKWPEIILNNSSDLIWALSTSLDIAYVSPSITAFLGYKAHDLVGKSLSHLLHPADTVQVFRDLKDVFRAQKGGPADKDKDKDKRGAKWNSDANTRALGASTDTSAVGAGASTIATEDTAAPLEVGPPKSLMESSNVSRFPLRMITSSGAYRWIDNVGHIQRDTRRSRRYLVLAGRARSIYHVSSGFLNTDNDAAQSGRWSRISRDGIILHNVPTRVGHTDEFAGMIGHSAQAYVAPESWRSYLEALQSPNPVVLRYFTRPGVLAEGQDVISKFYSPSGDGMPQDSSQQELMRKDDDSRTRWVHTIPTPADTIMQPNTVYRCPDGETDPHGAFHSSIFSEFLSNQQNSWMVELRQMQMLNKRLKDEIQRVRESSQAKQQQQQHHHQQQQQ</sequence>
<evidence type="ECO:0000256" key="2">
    <source>
        <dbReference type="ARBA" id="ARBA00022643"/>
    </source>
</evidence>
<dbReference type="NCBIfam" id="TIGR00229">
    <property type="entry name" value="sensory_box"/>
    <property type="match status" value="1"/>
</dbReference>
<name>A0A066VW47_TILAU</name>
<feature type="compositionally biased region" description="Polar residues" evidence="4">
    <location>
        <begin position="486"/>
        <end position="497"/>
    </location>
</feature>
<dbReference type="Pfam" id="PF13426">
    <property type="entry name" value="PAS_9"/>
    <property type="match status" value="1"/>
</dbReference>
<dbReference type="EMBL" id="JMSN01000051">
    <property type="protein sequence ID" value="KDN44508.1"/>
    <property type="molecule type" value="Genomic_DNA"/>
</dbReference>
<proteinExistence type="predicted"/>
<reference evidence="6 7" key="1">
    <citation type="submission" date="2014-05" db="EMBL/GenBank/DDBJ databases">
        <title>Draft genome sequence of a rare smut relative, Tilletiaria anomala UBC 951.</title>
        <authorList>
            <consortium name="DOE Joint Genome Institute"/>
            <person name="Toome M."/>
            <person name="Kuo A."/>
            <person name="Henrissat B."/>
            <person name="Lipzen A."/>
            <person name="Tritt A."/>
            <person name="Yoshinaga Y."/>
            <person name="Zane M."/>
            <person name="Barry K."/>
            <person name="Grigoriev I.V."/>
            <person name="Spatafora J.W."/>
            <person name="Aimea M.C."/>
        </authorList>
    </citation>
    <scope>NUCLEOTIDE SEQUENCE [LARGE SCALE GENOMIC DNA]</scope>
    <source>
        <strain evidence="6 7">UBC 951</strain>
    </source>
</reference>
<dbReference type="GO" id="GO:0006355">
    <property type="term" value="P:regulation of DNA-templated transcription"/>
    <property type="evidence" value="ECO:0007669"/>
    <property type="project" value="InterPro"/>
</dbReference>
<dbReference type="RefSeq" id="XP_013242782.1">
    <property type="nucleotide sequence ID" value="XM_013387328.1"/>
</dbReference>
<keyword evidence="1" id="KW-0285">Flavoprotein</keyword>
<dbReference type="PANTHER" id="PTHR47429:SF7">
    <property type="entry name" value="GATA-FACTOR"/>
    <property type="match status" value="1"/>
</dbReference>
<keyword evidence="7" id="KW-1185">Reference proteome</keyword>
<feature type="compositionally biased region" description="Low complexity" evidence="4">
    <location>
        <begin position="592"/>
        <end position="618"/>
    </location>
</feature>
<feature type="compositionally biased region" description="Gly residues" evidence="4">
    <location>
        <begin position="300"/>
        <end position="319"/>
    </location>
</feature>
<dbReference type="SUPFAM" id="SSF55785">
    <property type="entry name" value="PYP-like sensor domain (PAS domain)"/>
    <property type="match status" value="2"/>
</dbReference>
<feature type="compositionally biased region" description="Low complexity" evidence="4">
    <location>
        <begin position="509"/>
        <end position="551"/>
    </location>
</feature>
<protein>
    <recommendedName>
        <fullName evidence="5">PAS domain-containing protein</fullName>
    </recommendedName>
</protein>
<feature type="compositionally biased region" description="Low complexity" evidence="4">
    <location>
        <begin position="72"/>
        <end position="92"/>
    </location>
</feature>
<evidence type="ECO:0000259" key="5">
    <source>
        <dbReference type="PROSITE" id="PS50112"/>
    </source>
</evidence>
<dbReference type="OrthoDB" id="447251at2759"/>
<dbReference type="Pfam" id="PF00989">
    <property type="entry name" value="PAS"/>
    <property type="match status" value="1"/>
</dbReference>
<feature type="compositionally biased region" description="Basic and acidic residues" evidence="4">
    <location>
        <begin position="946"/>
        <end position="961"/>
    </location>
</feature>
<dbReference type="PROSITE" id="PS50112">
    <property type="entry name" value="PAS"/>
    <property type="match status" value="1"/>
</dbReference>
<feature type="region of interest" description="Disordered" evidence="4">
    <location>
        <begin position="32"/>
        <end position="115"/>
    </location>
</feature>
<dbReference type="HOGENOM" id="CLU_264449_0_0_1"/>
<dbReference type="GeneID" id="25261517"/>
<organism evidence="6 7">
    <name type="scientific">Tilletiaria anomala (strain ATCC 24038 / CBS 436.72 / UBC 951)</name>
    <dbReference type="NCBI Taxonomy" id="1037660"/>
    <lineage>
        <taxon>Eukaryota</taxon>
        <taxon>Fungi</taxon>
        <taxon>Dikarya</taxon>
        <taxon>Basidiomycota</taxon>
        <taxon>Ustilaginomycotina</taxon>
        <taxon>Exobasidiomycetes</taxon>
        <taxon>Georgefischeriales</taxon>
        <taxon>Tilletiariaceae</taxon>
        <taxon>Tilletiaria</taxon>
    </lineage>
</organism>
<dbReference type="InterPro" id="IPR035965">
    <property type="entry name" value="PAS-like_dom_sf"/>
</dbReference>
<dbReference type="Gene3D" id="3.30.450.20">
    <property type="entry name" value="PAS domain"/>
    <property type="match status" value="2"/>
</dbReference>
<feature type="region of interest" description="Disordered" evidence="4">
    <location>
        <begin position="946"/>
        <end position="970"/>
    </location>
</feature>
<evidence type="ECO:0000256" key="4">
    <source>
        <dbReference type="SAM" id="MobiDB-lite"/>
    </source>
</evidence>
<gene>
    <name evidence="6" type="ORF">K437DRAFT_137654</name>
</gene>
<dbReference type="InParanoid" id="A0A066VW47"/>
<dbReference type="InterPro" id="IPR000014">
    <property type="entry name" value="PAS"/>
</dbReference>
<feature type="region of interest" description="Disordered" evidence="4">
    <location>
        <begin position="1239"/>
        <end position="1265"/>
    </location>
</feature>
<dbReference type="GO" id="GO:0005634">
    <property type="term" value="C:nucleus"/>
    <property type="evidence" value="ECO:0007669"/>
    <property type="project" value="TreeGrafter"/>
</dbReference>
<evidence type="ECO:0000313" key="6">
    <source>
        <dbReference type="EMBL" id="KDN44508.1"/>
    </source>
</evidence>
<feature type="region of interest" description="Disordered" evidence="4">
    <location>
        <begin position="147"/>
        <end position="168"/>
    </location>
</feature>
<dbReference type="SMART" id="SM00091">
    <property type="entry name" value="PAS"/>
    <property type="match status" value="2"/>
</dbReference>
<dbReference type="PANTHER" id="PTHR47429">
    <property type="entry name" value="PROTEIN TWIN LOV 1"/>
    <property type="match status" value="1"/>
</dbReference>
<feature type="compositionally biased region" description="Low complexity" evidence="4">
    <location>
        <begin position="320"/>
        <end position="347"/>
    </location>
</feature>
<dbReference type="Proteomes" id="UP000027361">
    <property type="component" value="Unassembled WGS sequence"/>
</dbReference>
<evidence type="ECO:0000313" key="7">
    <source>
        <dbReference type="Proteomes" id="UP000027361"/>
    </source>
</evidence>
<feature type="region of interest" description="Disordered" evidence="4">
    <location>
        <begin position="405"/>
        <end position="426"/>
    </location>
</feature>
<comment type="caution">
    <text evidence="6">The sequence shown here is derived from an EMBL/GenBank/DDBJ whole genome shotgun (WGS) entry which is preliminary data.</text>
</comment>
<feature type="region of interest" description="Disordered" evidence="4">
    <location>
        <begin position="1152"/>
        <end position="1174"/>
    </location>
</feature>
<feature type="compositionally biased region" description="Basic and acidic residues" evidence="4">
    <location>
        <begin position="581"/>
        <end position="590"/>
    </location>
</feature>
<accession>A0A066VW47</accession>
<feature type="region of interest" description="Disordered" evidence="4">
    <location>
        <begin position="248"/>
        <end position="275"/>
    </location>
</feature>
<dbReference type="CDD" id="cd00130">
    <property type="entry name" value="PAS"/>
    <property type="match status" value="1"/>
</dbReference>
<keyword evidence="2" id="KW-0288">FMN</keyword>
<keyword evidence="3" id="KW-0157">Chromophore</keyword>
<feature type="region of interest" description="Disordered" evidence="4">
    <location>
        <begin position="485"/>
        <end position="640"/>
    </location>
</feature>